<evidence type="ECO:0000256" key="5">
    <source>
        <dbReference type="ARBA" id="ARBA00022989"/>
    </source>
</evidence>
<dbReference type="GO" id="GO:0005886">
    <property type="term" value="C:plasma membrane"/>
    <property type="evidence" value="ECO:0007669"/>
    <property type="project" value="TreeGrafter"/>
</dbReference>
<feature type="transmembrane region" description="Helical" evidence="8">
    <location>
        <begin position="176"/>
        <end position="193"/>
    </location>
</feature>
<evidence type="ECO:0000313" key="12">
    <source>
        <dbReference type="Proteomes" id="UP000186132"/>
    </source>
</evidence>
<dbReference type="InterPro" id="IPR036837">
    <property type="entry name" value="Cation_efflux_CTD_sf"/>
</dbReference>
<dbReference type="PANTHER" id="PTHR11562">
    <property type="entry name" value="CATION EFFLUX PROTEIN/ ZINC TRANSPORTER"/>
    <property type="match status" value="1"/>
</dbReference>
<dbReference type="AlphaFoldDB" id="A0A1M5GFP5"/>
<feature type="domain" description="Cation efflux protein transmembrane" evidence="9">
    <location>
        <begin position="13"/>
        <end position="201"/>
    </location>
</feature>
<dbReference type="SUPFAM" id="SSF160240">
    <property type="entry name" value="Cation efflux protein cytoplasmic domain-like"/>
    <property type="match status" value="1"/>
</dbReference>
<feature type="transmembrane region" description="Helical" evidence="8">
    <location>
        <begin position="152"/>
        <end position="170"/>
    </location>
</feature>
<sequence>MGADADRRYLGLALGLLSAFLVAEVVVALAADSLALLSDAGHMLSDVGALAASLWAMRLAAQPAAGSWTYGLKRAEILTAAGNGITLLVVGALVAFEAIRRLAHPPEVEGLAVLVVAIVGVAVNVAATAVLARANRASLNVEGAFQHIVTDLYAFLGTVVAGVVILATGYVRADSIASLLVVALMVKAAWGLLRESGRVLLEAAPEGVDLDEIRRHLLGTHHVLDVHDLHVWTVTSTLPALSAHVVVEQECFNDGHAPQILDRLQTCLTGHFDVEHSTFQLEPAGHVDHEAEMH</sequence>
<gene>
    <name evidence="11" type="ORF">SAMN05443575_1161</name>
</gene>
<keyword evidence="6" id="KW-0406">Ion transport</keyword>
<comment type="similarity">
    <text evidence="2">Belongs to the cation diffusion facilitator (CDF) transporter (TC 2.A.4) family. SLC30A subfamily.</text>
</comment>
<keyword evidence="3" id="KW-0813">Transport</keyword>
<feature type="transmembrane region" description="Helical" evidence="8">
    <location>
        <begin position="77"/>
        <end position="99"/>
    </location>
</feature>
<reference evidence="11 12" key="1">
    <citation type="submission" date="2016-11" db="EMBL/GenBank/DDBJ databases">
        <authorList>
            <person name="Jaros S."/>
            <person name="Januszkiewicz K."/>
            <person name="Wedrychowicz H."/>
        </authorList>
    </citation>
    <scope>NUCLEOTIDE SEQUENCE [LARGE SCALE GENOMIC DNA]</scope>
    <source>
        <strain evidence="11 12">DSM 45627</strain>
    </source>
</reference>
<dbReference type="RefSeq" id="WP_073387445.1">
    <property type="nucleotide sequence ID" value="NZ_FQVU01000002.1"/>
</dbReference>
<dbReference type="Pfam" id="PF01545">
    <property type="entry name" value="Cation_efflux"/>
    <property type="match status" value="1"/>
</dbReference>
<evidence type="ECO:0000256" key="2">
    <source>
        <dbReference type="ARBA" id="ARBA00008873"/>
    </source>
</evidence>
<keyword evidence="7 8" id="KW-0472">Membrane</keyword>
<dbReference type="InterPro" id="IPR027469">
    <property type="entry name" value="Cation_efflux_TMD_sf"/>
</dbReference>
<accession>A0A1M5GFP5</accession>
<dbReference type="PANTHER" id="PTHR11562:SF17">
    <property type="entry name" value="RE54080P-RELATED"/>
    <property type="match status" value="1"/>
</dbReference>
<dbReference type="InterPro" id="IPR027470">
    <property type="entry name" value="Cation_efflux_CTD"/>
</dbReference>
<dbReference type="EMBL" id="FQVU01000002">
    <property type="protein sequence ID" value="SHG02537.1"/>
    <property type="molecule type" value="Genomic_DNA"/>
</dbReference>
<evidence type="ECO:0000256" key="7">
    <source>
        <dbReference type="ARBA" id="ARBA00023136"/>
    </source>
</evidence>
<keyword evidence="12" id="KW-1185">Reference proteome</keyword>
<dbReference type="GO" id="GO:0005385">
    <property type="term" value="F:zinc ion transmembrane transporter activity"/>
    <property type="evidence" value="ECO:0007669"/>
    <property type="project" value="TreeGrafter"/>
</dbReference>
<evidence type="ECO:0000259" key="9">
    <source>
        <dbReference type="Pfam" id="PF01545"/>
    </source>
</evidence>
<keyword evidence="4 8" id="KW-0812">Transmembrane</keyword>
<name>A0A1M5GFP5_9ACTN</name>
<dbReference type="InterPro" id="IPR058533">
    <property type="entry name" value="Cation_efflux_TM"/>
</dbReference>
<dbReference type="Pfam" id="PF16916">
    <property type="entry name" value="ZT_dimer"/>
    <property type="match status" value="1"/>
</dbReference>
<evidence type="ECO:0000256" key="1">
    <source>
        <dbReference type="ARBA" id="ARBA00004141"/>
    </source>
</evidence>
<evidence type="ECO:0000256" key="8">
    <source>
        <dbReference type="SAM" id="Phobius"/>
    </source>
</evidence>
<dbReference type="Proteomes" id="UP000186132">
    <property type="component" value="Unassembled WGS sequence"/>
</dbReference>
<feature type="transmembrane region" description="Helical" evidence="8">
    <location>
        <begin position="111"/>
        <end position="132"/>
    </location>
</feature>
<dbReference type="InterPro" id="IPR002524">
    <property type="entry name" value="Cation_efflux"/>
</dbReference>
<feature type="domain" description="Cation efflux protein cytoplasmic" evidence="10">
    <location>
        <begin position="205"/>
        <end position="283"/>
    </location>
</feature>
<evidence type="ECO:0000256" key="3">
    <source>
        <dbReference type="ARBA" id="ARBA00022448"/>
    </source>
</evidence>
<evidence type="ECO:0000256" key="6">
    <source>
        <dbReference type="ARBA" id="ARBA00023065"/>
    </source>
</evidence>
<organism evidence="11 12">
    <name type="scientific">Jatrophihabitans endophyticus</name>
    <dbReference type="NCBI Taxonomy" id="1206085"/>
    <lineage>
        <taxon>Bacteria</taxon>
        <taxon>Bacillati</taxon>
        <taxon>Actinomycetota</taxon>
        <taxon>Actinomycetes</taxon>
        <taxon>Jatrophihabitantales</taxon>
        <taxon>Jatrophihabitantaceae</taxon>
        <taxon>Jatrophihabitans</taxon>
    </lineage>
</organism>
<evidence type="ECO:0000256" key="4">
    <source>
        <dbReference type="ARBA" id="ARBA00022692"/>
    </source>
</evidence>
<keyword evidence="5 8" id="KW-1133">Transmembrane helix</keyword>
<dbReference type="SUPFAM" id="SSF161111">
    <property type="entry name" value="Cation efflux protein transmembrane domain-like"/>
    <property type="match status" value="1"/>
</dbReference>
<dbReference type="Gene3D" id="1.20.1510.10">
    <property type="entry name" value="Cation efflux protein transmembrane domain"/>
    <property type="match status" value="1"/>
</dbReference>
<protein>
    <submittedName>
        <fullName evidence="11">Cobalt-zinc-cadmium efflux system protein</fullName>
    </submittedName>
</protein>
<evidence type="ECO:0000313" key="11">
    <source>
        <dbReference type="EMBL" id="SHG02537.1"/>
    </source>
</evidence>
<dbReference type="NCBIfam" id="TIGR01297">
    <property type="entry name" value="CDF"/>
    <property type="match status" value="1"/>
</dbReference>
<dbReference type="STRING" id="1206085.SAMN05443575_1161"/>
<evidence type="ECO:0000259" key="10">
    <source>
        <dbReference type="Pfam" id="PF16916"/>
    </source>
</evidence>
<dbReference type="InterPro" id="IPR050681">
    <property type="entry name" value="CDF/SLC30A"/>
</dbReference>
<proteinExistence type="inferred from homology"/>
<comment type="subcellular location">
    <subcellularLocation>
        <location evidence="1">Membrane</location>
        <topology evidence="1">Multi-pass membrane protein</topology>
    </subcellularLocation>
</comment>